<dbReference type="Gene3D" id="3.90.79.10">
    <property type="entry name" value="Nucleoside Triphosphate Pyrophosphohydrolase"/>
    <property type="match status" value="1"/>
</dbReference>
<dbReference type="PROSITE" id="PS51462">
    <property type="entry name" value="NUDIX"/>
    <property type="match status" value="1"/>
</dbReference>
<evidence type="ECO:0000256" key="2">
    <source>
        <dbReference type="ARBA" id="ARBA00022801"/>
    </source>
</evidence>
<proteinExistence type="predicted"/>
<comment type="caution">
    <text evidence="4">The sequence shown here is derived from an EMBL/GenBank/DDBJ whole genome shotgun (WGS) entry which is preliminary data.</text>
</comment>
<evidence type="ECO:0000256" key="1">
    <source>
        <dbReference type="ARBA" id="ARBA00001946"/>
    </source>
</evidence>
<evidence type="ECO:0000313" key="5">
    <source>
        <dbReference type="Proteomes" id="UP000754644"/>
    </source>
</evidence>
<feature type="domain" description="Nudix hydrolase" evidence="3">
    <location>
        <begin position="36"/>
        <end position="159"/>
    </location>
</feature>
<protein>
    <submittedName>
        <fullName evidence="4">NUDIX hydrolase</fullName>
    </submittedName>
</protein>
<dbReference type="Proteomes" id="UP000754644">
    <property type="component" value="Unassembled WGS sequence"/>
</dbReference>
<dbReference type="InterPro" id="IPR020084">
    <property type="entry name" value="NUDIX_hydrolase_CS"/>
</dbReference>
<dbReference type="PANTHER" id="PTHR43222:SF2">
    <property type="entry name" value="NUDIX HYDROLASE 23, CHLOROPLASTIC"/>
    <property type="match status" value="1"/>
</dbReference>
<dbReference type="Pfam" id="PF00293">
    <property type="entry name" value="NUDIX"/>
    <property type="match status" value="1"/>
</dbReference>
<dbReference type="PROSITE" id="PS00893">
    <property type="entry name" value="NUDIX_BOX"/>
    <property type="match status" value="1"/>
</dbReference>
<reference evidence="4" key="1">
    <citation type="submission" date="2020-05" db="EMBL/GenBank/DDBJ databases">
        <title>Sulfur intermediates as new biogeochemical hubs in an aquatic model microbial ecosystem.</title>
        <authorList>
            <person name="Vigneron A."/>
        </authorList>
    </citation>
    <scope>NUCLEOTIDE SEQUENCE</scope>
    <source>
        <strain evidence="4">Bin.250</strain>
    </source>
</reference>
<evidence type="ECO:0000313" key="4">
    <source>
        <dbReference type="EMBL" id="NQV63903.1"/>
    </source>
</evidence>
<dbReference type="InterPro" id="IPR029401">
    <property type="entry name" value="Nudix_N"/>
</dbReference>
<dbReference type="CDD" id="cd04511">
    <property type="entry name" value="NUDIX_Hydrolase"/>
    <property type="match status" value="1"/>
</dbReference>
<dbReference type="Gene3D" id="2.20.70.10">
    <property type="match status" value="1"/>
</dbReference>
<accession>A0A972VTD3</accession>
<dbReference type="GO" id="GO:0016787">
    <property type="term" value="F:hydrolase activity"/>
    <property type="evidence" value="ECO:0007669"/>
    <property type="project" value="UniProtKB-KW"/>
</dbReference>
<dbReference type="PANTHER" id="PTHR43222">
    <property type="entry name" value="NUDIX HYDROLASE 23"/>
    <property type="match status" value="1"/>
</dbReference>
<dbReference type="SUPFAM" id="SSF55811">
    <property type="entry name" value="Nudix"/>
    <property type="match status" value="1"/>
</dbReference>
<comment type="cofactor">
    <cofactor evidence="1">
        <name>Mg(2+)</name>
        <dbReference type="ChEBI" id="CHEBI:18420"/>
    </cofactor>
</comment>
<dbReference type="EMBL" id="JABMOJ010000039">
    <property type="protein sequence ID" value="NQV63903.1"/>
    <property type="molecule type" value="Genomic_DNA"/>
</dbReference>
<gene>
    <name evidence="4" type="ORF">HQ497_00940</name>
</gene>
<sequence length="182" mass="20696">MNYCSQCGAAVIEKIPTGDNRLRFVCATCEHIHYQNPRIIAGCLPIYGDRVLLCKRAIEPRVGRWTLPAGFLENGEATSAGALRETREEANANATIIDLYTLFSLPHISQVYMFFRAELLDLNFSAGEESLDVQLFTEAEIPWDELAFPVINKTLEHYFADRQTDLYPVRYTDLEFPARKIS</sequence>
<dbReference type="InterPro" id="IPR015797">
    <property type="entry name" value="NUDIX_hydrolase-like_dom_sf"/>
</dbReference>
<evidence type="ECO:0000259" key="3">
    <source>
        <dbReference type="PROSITE" id="PS51462"/>
    </source>
</evidence>
<keyword evidence="2 4" id="KW-0378">Hydrolase</keyword>
<organism evidence="4 5">
    <name type="scientific">SAR86 cluster bacterium</name>
    <dbReference type="NCBI Taxonomy" id="2030880"/>
    <lineage>
        <taxon>Bacteria</taxon>
        <taxon>Pseudomonadati</taxon>
        <taxon>Pseudomonadota</taxon>
        <taxon>Gammaproteobacteria</taxon>
        <taxon>SAR86 cluster</taxon>
    </lineage>
</organism>
<dbReference type="AlphaFoldDB" id="A0A972VTD3"/>
<dbReference type="Pfam" id="PF14803">
    <property type="entry name" value="Zn_ribbon_Nudix"/>
    <property type="match status" value="1"/>
</dbReference>
<name>A0A972VTD3_9GAMM</name>
<dbReference type="InterPro" id="IPR000086">
    <property type="entry name" value="NUDIX_hydrolase_dom"/>
</dbReference>